<evidence type="ECO:0000256" key="1">
    <source>
        <dbReference type="ARBA" id="ARBA00000085"/>
    </source>
</evidence>
<keyword evidence="4" id="KW-1003">Cell membrane</keyword>
<keyword evidence="6" id="KW-0808">Transferase</keyword>
<comment type="catalytic activity">
    <reaction evidence="1">
        <text>ATP + protein L-histidine = ADP + protein N-phospho-L-histidine.</text>
        <dbReference type="EC" id="2.7.13.3"/>
    </reaction>
</comment>
<dbReference type="Pfam" id="PF00072">
    <property type="entry name" value="Response_reg"/>
    <property type="match status" value="1"/>
</dbReference>
<dbReference type="Proteomes" id="UP000278085">
    <property type="component" value="Unassembled WGS sequence"/>
</dbReference>
<evidence type="ECO:0000256" key="3">
    <source>
        <dbReference type="ARBA" id="ARBA00012438"/>
    </source>
</evidence>
<dbReference type="EMBL" id="RXLQ01000002">
    <property type="protein sequence ID" value="RSZ60201.1"/>
    <property type="molecule type" value="Genomic_DNA"/>
</dbReference>
<dbReference type="FunFam" id="1.10.287.130:FF:000038">
    <property type="entry name" value="Sensory transduction histidine kinase"/>
    <property type="match status" value="1"/>
</dbReference>
<evidence type="ECO:0000256" key="11">
    <source>
        <dbReference type="ARBA" id="ARBA00022840"/>
    </source>
</evidence>
<dbReference type="GO" id="GO:0005524">
    <property type="term" value="F:ATP binding"/>
    <property type="evidence" value="ECO:0007669"/>
    <property type="project" value="UniProtKB-KW"/>
</dbReference>
<dbReference type="InterPro" id="IPR013656">
    <property type="entry name" value="PAS_4"/>
</dbReference>
<dbReference type="InterPro" id="IPR005467">
    <property type="entry name" value="His_kinase_dom"/>
</dbReference>
<evidence type="ECO:0000259" key="24">
    <source>
        <dbReference type="PROSITE" id="PS50112"/>
    </source>
</evidence>
<dbReference type="PROSITE" id="PS50894">
    <property type="entry name" value="HPT"/>
    <property type="match status" value="1"/>
</dbReference>
<feature type="transmembrane region" description="Helical" evidence="21">
    <location>
        <begin position="332"/>
        <end position="352"/>
    </location>
</feature>
<evidence type="ECO:0000259" key="26">
    <source>
        <dbReference type="PROSITE" id="PS50894"/>
    </source>
</evidence>
<dbReference type="InterPro" id="IPR000014">
    <property type="entry name" value="PAS"/>
</dbReference>
<dbReference type="Gene3D" id="3.40.50.2300">
    <property type="match status" value="1"/>
</dbReference>
<dbReference type="Pfam" id="PF01627">
    <property type="entry name" value="Hpt"/>
    <property type="match status" value="1"/>
</dbReference>
<dbReference type="SMART" id="SM01079">
    <property type="entry name" value="CHASE"/>
    <property type="match status" value="1"/>
</dbReference>
<dbReference type="CDD" id="cd16922">
    <property type="entry name" value="HATPase_EvgS-ArcB-TorS-like"/>
    <property type="match status" value="1"/>
</dbReference>
<dbReference type="PANTHER" id="PTHR45339:SF1">
    <property type="entry name" value="HYBRID SIGNAL TRANSDUCTION HISTIDINE KINASE J"/>
    <property type="match status" value="1"/>
</dbReference>
<dbReference type="SMART" id="SM00448">
    <property type="entry name" value="REC"/>
    <property type="match status" value="1"/>
</dbReference>
<dbReference type="PROSITE" id="PS50839">
    <property type="entry name" value="CHASE"/>
    <property type="match status" value="1"/>
</dbReference>
<dbReference type="InterPro" id="IPR036097">
    <property type="entry name" value="HisK_dim/P_sf"/>
</dbReference>
<comment type="function">
    <text evidence="17">Member of the two-component regulatory system BvgS/BvgA. Phosphorylates BvgA via a four-step phosphorelay in response to environmental signals.</text>
</comment>
<proteinExistence type="predicted"/>
<evidence type="ECO:0000256" key="15">
    <source>
        <dbReference type="ARBA" id="ARBA00023136"/>
    </source>
</evidence>
<evidence type="ECO:0000256" key="7">
    <source>
        <dbReference type="ARBA" id="ARBA00022692"/>
    </source>
</evidence>
<dbReference type="NCBIfam" id="TIGR00229">
    <property type="entry name" value="sensory_box"/>
    <property type="match status" value="1"/>
</dbReference>
<keyword evidence="11" id="KW-0067">ATP-binding</keyword>
<dbReference type="InterPro" id="IPR001789">
    <property type="entry name" value="Sig_transdc_resp-reg_receiver"/>
</dbReference>
<evidence type="ECO:0000256" key="5">
    <source>
        <dbReference type="ARBA" id="ARBA00022553"/>
    </source>
</evidence>
<dbReference type="PANTHER" id="PTHR45339">
    <property type="entry name" value="HYBRID SIGNAL TRANSDUCTION HISTIDINE KINASE J"/>
    <property type="match status" value="1"/>
</dbReference>
<evidence type="ECO:0000256" key="21">
    <source>
        <dbReference type="SAM" id="Phobius"/>
    </source>
</evidence>
<feature type="domain" description="HPt" evidence="26">
    <location>
        <begin position="905"/>
        <end position="998"/>
    </location>
</feature>
<feature type="transmembrane region" description="Helical" evidence="21">
    <location>
        <begin position="13"/>
        <end position="34"/>
    </location>
</feature>
<protein>
    <recommendedName>
        <fullName evidence="18">Virulence sensor protein BvgS</fullName>
        <ecNumber evidence="3">2.7.13.3</ecNumber>
    </recommendedName>
</protein>
<dbReference type="Gene3D" id="1.20.120.160">
    <property type="entry name" value="HPT domain"/>
    <property type="match status" value="1"/>
</dbReference>
<dbReference type="InterPro" id="IPR011006">
    <property type="entry name" value="CheY-like_superfamily"/>
</dbReference>
<dbReference type="InterPro" id="IPR036641">
    <property type="entry name" value="HPT_dom_sf"/>
</dbReference>
<evidence type="ECO:0000256" key="20">
    <source>
        <dbReference type="PROSITE-ProRule" id="PRU00169"/>
    </source>
</evidence>
<dbReference type="SUPFAM" id="SSF55874">
    <property type="entry name" value="ATPase domain of HSP90 chaperone/DNA topoisomerase II/histidine kinase"/>
    <property type="match status" value="1"/>
</dbReference>
<evidence type="ECO:0000256" key="6">
    <source>
        <dbReference type="ARBA" id="ARBA00022679"/>
    </source>
</evidence>
<evidence type="ECO:0000313" key="27">
    <source>
        <dbReference type="EMBL" id="RSZ60201.1"/>
    </source>
</evidence>
<dbReference type="CDD" id="cd00130">
    <property type="entry name" value="PAS"/>
    <property type="match status" value="1"/>
</dbReference>
<dbReference type="InterPro" id="IPR004358">
    <property type="entry name" value="Sig_transdc_His_kin-like_C"/>
</dbReference>
<dbReference type="SUPFAM" id="SSF47226">
    <property type="entry name" value="Histidine-containing phosphotransfer domain, HPT domain"/>
    <property type="match status" value="1"/>
</dbReference>
<feature type="domain" description="Histidine kinase" evidence="22">
    <location>
        <begin position="496"/>
        <end position="717"/>
    </location>
</feature>
<dbReference type="InterPro" id="IPR006189">
    <property type="entry name" value="CHASE_dom"/>
</dbReference>
<feature type="modified residue" description="4-aspartylphosphate" evidence="20">
    <location>
        <position position="790"/>
    </location>
</feature>
<keyword evidence="8" id="KW-0732">Signal</keyword>
<evidence type="ECO:0000259" key="25">
    <source>
        <dbReference type="PROSITE" id="PS50839"/>
    </source>
</evidence>
<dbReference type="Pfam" id="PF08448">
    <property type="entry name" value="PAS_4"/>
    <property type="match status" value="1"/>
</dbReference>
<evidence type="ECO:0000256" key="17">
    <source>
        <dbReference type="ARBA" id="ARBA00058004"/>
    </source>
</evidence>
<feature type="domain" description="Response regulatory" evidence="23">
    <location>
        <begin position="741"/>
        <end position="857"/>
    </location>
</feature>
<evidence type="ECO:0000256" key="18">
    <source>
        <dbReference type="ARBA" id="ARBA00070152"/>
    </source>
</evidence>
<dbReference type="OrthoDB" id="5290456at2"/>
<evidence type="ECO:0000256" key="4">
    <source>
        <dbReference type="ARBA" id="ARBA00022475"/>
    </source>
</evidence>
<dbReference type="PROSITE" id="PS50112">
    <property type="entry name" value="PAS"/>
    <property type="match status" value="1"/>
</dbReference>
<dbReference type="Gene3D" id="3.30.565.10">
    <property type="entry name" value="Histidine kinase-like ATPase, C-terminal domain"/>
    <property type="match status" value="1"/>
</dbReference>
<dbReference type="Pfam" id="PF03924">
    <property type="entry name" value="CHASE"/>
    <property type="match status" value="1"/>
</dbReference>
<dbReference type="PROSITE" id="PS50110">
    <property type="entry name" value="RESPONSE_REGULATORY"/>
    <property type="match status" value="1"/>
</dbReference>
<dbReference type="InterPro" id="IPR042240">
    <property type="entry name" value="CHASE_sf"/>
</dbReference>
<keyword evidence="10" id="KW-0418">Kinase</keyword>
<keyword evidence="7 21" id="KW-0812">Transmembrane</keyword>
<sequence length="1004" mass="110094">MAGPVGGRPVSRLVWWGAGLTLSMLVASLLHAGATRTVDADARQRFDAFARGAQSSLSTRVKSYSDLTRGMSALFQSADAPSRLHFHRYVQALGMRTHYPAIDSVTFARHVTAAERDELVASVRADRSVDAGGYPDFAIRPEGKRAAYTVLTYIEPELARANSRLGLDIGANPVAAAHLDHARDTGTISASGMPILVQEPRPHVALGMRMPVYRSGALLYSVEARRAAYIGSVGVGFSVPALVGSALEEMPQRRLRLALYADGAPDPERRTLALGPQDRLLYNDHDPVAGQDEDHWFDTVLPVDYNGRLWKAHFRAARADLYSEFDTILPPLTFGAGFLVTLLAYAYFFTLYRSRRTAIEQRVLLDSVLNSIDAHVYMKDRERRYIYINARTAEAMGQPAEAIIGKLDREVMSPEQADVYWAQDSQIFVDGARHASQVEFTQPDGEVRQLWTVKVPVLLDGEVSAVIGLSTDVTELHKLKAQADAANQAKSNFLSNMSHEIRTPMNSIIGMSHLALKTVANPKQRDYLEKIHHSSQHLLGIINDILDFSKIEAGKLELEVLDFGLYALMQNIANQLGDAAANKHLALDFEIDPALGQQLRGDPLRLEQVLLNFTSNAIKFSENGRIRVRALAGRVDENDIMVRFEVEDAGIGMSEAEIADLFKSFHQADPSTTRKYGGTGLGLVISKQLAELMGGTVGVDSIPGHGSCFWFTARLGKALNFLPGGRDTVDAAVLEQLRGAYILLVEDNVFSQQVGQELLEEAGSTVVVANNGKEAIDLMLKERFDCVLMDVQMPVMDGFEATRMIRSDPRLRDALVIAMTANAGRDDQARCLEAGMNEFVTKPISPKLLFEVIARWLATRPARNGRRRVAEAADQAPTRMSAAPVVSIDAGMLDMGALSLTFGANPLKMRKYAFMFLDSARDGLADVSEALDRGDVERMADLGHRIKASAKAVGAMRFAALCQDLEALRHGGTPDQARTLVASMYTLLDRLNEHIAHELTESAS</sequence>
<feature type="modified residue" description="Phosphohistidine" evidence="19">
    <location>
        <position position="944"/>
    </location>
</feature>
<evidence type="ECO:0000256" key="14">
    <source>
        <dbReference type="ARBA" id="ARBA00023026"/>
    </source>
</evidence>
<dbReference type="GO" id="GO:0000155">
    <property type="term" value="F:phosphorelay sensor kinase activity"/>
    <property type="evidence" value="ECO:0007669"/>
    <property type="project" value="InterPro"/>
</dbReference>
<dbReference type="Pfam" id="PF00512">
    <property type="entry name" value="HisKA"/>
    <property type="match status" value="1"/>
</dbReference>
<gene>
    <name evidence="27" type="ORF">EJB06_03465</name>
</gene>
<dbReference type="EC" id="2.7.13.3" evidence="3"/>
<dbReference type="InterPro" id="IPR008207">
    <property type="entry name" value="Sig_transdc_His_kin_Hpt_dom"/>
</dbReference>
<dbReference type="SMART" id="SM00387">
    <property type="entry name" value="HATPase_c"/>
    <property type="match status" value="1"/>
</dbReference>
<keyword evidence="16" id="KW-0131">Cell cycle</keyword>
<accession>A0A430HRQ2</accession>
<dbReference type="FunFam" id="3.30.565.10:FF:000010">
    <property type="entry name" value="Sensor histidine kinase RcsC"/>
    <property type="match status" value="1"/>
</dbReference>
<dbReference type="SMART" id="SM00073">
    <property type="entry name" value="HPT"/>
    <property type="match status" value="1"/>
</dbReference>
<keyword evidence="12 21" id="KW-1133">Transmembrane helix</keyword>
<dbReference type="PROSITE" id="PS50109">
    <property type="entry name" value="HIS_KIN"/>
    <property type="match status" value="1"/>
</dbReference>
<keyword evidence="9" id="KW-0547">Nucleotide-binding</keyword>
<dbReference type="Gene3D" id="3.30.450.20">
    <property type="entry name" value="PAS domain"/>
    <property type="match status" value="1"/>
</dbReference>
<dbReference type="InterPro" id="IPR036890">
    <property type="entry name" value="HATPase_C_sf"/>
</dbReference>
<reference evidence="27 28" key="1">
    <citation type="submission" date="2018-12" db="EMBL/GenBank/DDBJ databases">
        <authorList>
            <person name="Yang E."/>
        </authorList>
    </citation>
    <scope>NUCLEOTIDE SEQUENCE [LARGE SCALE GENOMIC DNA]</scope>
    <source>
        <strain evidence="27 28">SOD</strain>
    </source>
</reference>
<evidence type="ECO:0000256" key="16">
    <source>
        <dbReference type="ARBA" id="ARBA00023306"/>
    </source>
</evidence>
<dbReference type="CDD" id="cd00082">
    <property type="entry name" value="HisKA"/>
    <property type="match status" value="1"/>
</dbReference>
<evidence type="ECO:0000256" key="9">
    <source>
        <dbReference type="ARBA" id="ARBA00022741"/>
    </source>
</evidence>
<evidence type="ECO:0000256" key="10">
    <source>
        <dbReference type="ARBA" id="ARBA00022777"/>
    </source>
</evidence>
<evidence type="ECO:0000259" key="23">
    <source>
        <dbReference type="PROSITE" id="PS50110"/>
    </source>
</evidence>
<name>A0A430HRQ2_9BURK</name>
<evidence type="ECO:0000259" key="22">
    <source>
        <dbReference type="PROSITE" id="PS50109"/>
    </source>
</evidence>
<dbReference type="Gene3D" id="1.10.287.130">
    <property type="match status" value="1"/>
</dbReference>
<evidence type="ECO:0000256" key="13">
    <source>
        <dbReference type="ARBA" id="ARBA00023012"/>
    </source>
</evidence>
<feature type="domain" description="PAS" evidence="24">
    <location>
        <begin position="361"/>
        <end position="415"/>
    </location>
</feature>
<evidence type="ECO:0000313" key="28">
    <source>
        <dbReference type="Proteomes" id="UP000278085"/>
    </source>
</evidence>
<comment type="caution">
    <text evidence="27">The sequence shown here is derived from an EMBL/GenBank/DDBJ whole genome shotgun (WGS) entry which is preliminary data.</text>
</comment>
<dbReference type="SUPFAM" id="SSF47384">
    <property type="entry name" value="Homodimeric domain of signal transducing histidine kinase"/>
    <property type="match status" value="1"/>
</dbReference>
<dbReference type="SMART" id="SM00388">
    <property type="entry name" value="HisKA"/>
    <property type="match status" value="1"/>
</dbReference>
<evidence type="ECO:0000256" key="12">
    <source>
        <dbReference type="ARBA" id="ARBA00022989"/>
    </source>
</evidence>
<keyword evidence="15 21" id="KW-0472">Membrane</keyword>
<evidence type="ECO:0000256" key="2">
    <source>
        <dbReference type="ARBA" id="ARBA00004651"/>
    </source>
</evidence>
<dbReference type="Pfam" id="PF02518">
    <property type="entry name" value="HATPase_c"/>
    <property type="match status" value="1"/>
</dbReference>
<dbReference type="SUPFAM" id="SSF52172">
    <property type="entry name" value="CheY-like"/>
    <property type="match status" value="1"/>
</dbReference>
<dbReference type="RefSeq" id="WP_126072615.1">
    <property type="nucleotide sequence ID" value="NZ_CP051166.1"/>
</dbReference>
<dbReference type="CDD" id="cd17546">
    <property type="entry name" value="REC_hyHK_CKI1_RcsC-like"/>
    <property type="match status" value="1"/>
</dbReference>
<dbReference type="GO" id="GO:0005886">
    <property type="term" value="C:plasma membrane"/>
    <property type="evidence" value="ECO:0007669"/>
    <property type="project" value="UniProtKB-SubCell"/>
</dbReference>
<dbReference type="AlphaFoldDB" id="A0A430HRQ2"/>
<dbReference type="InterPro" id="IPR035965">
    <property type="entry name" value="PAS-like_dom_sf"/>
</dbReference>
<organism evidence="27 28">
    <name type="scientific">Massilia atriviolacea</name>
    <dbReference type="NCBI Taxonomy" id="2495579"/>
    <lineage>
        <taxon>Bacteria</taxon>
        <taxon>Pseudomonadati</taxon>
        <taxon>Pseudomonadota</taxon>
        <taxon>Betaproteobacteria</taxon>
        <taxon>Burkholderiales</taxon>
        <taxon>Oxalobacteraceae</taxon>
        <taxon>Telluria group</taxon>
        <taxon>Massilia</taxon>
    </lineage>
</organism>
<keyword evidence="5 20" id="KW-0597">Phosphoprotein</keyword>
<dbReference type="InterPro" id="IPR003594">
    <property type="entry name" value="HATPase_dom"/>
</dbReference>
<keyword evidence="13" id="KW-0902">Two-component regulatory system</keyword>
<keyword evidence="28" id="KW-1185">Reference proteome</keyword>
<dbReference type="SUPFAM" id="SSF55785">
    <property type="entry name" value="PYP-like sensor domain (PAS domain)"/>
    <property type="match status" value="1"/>
</dbReference>
<evidence type="ECO:0000256" key="19">
    <source>
        <dbReference type="PROSITE-ProRule" id="PRU00110"/>
    </source>
</evidence>
<comment type="subcellular location">
    <subcellularLocation>
        <location evidence="2">Cell membrane</location>
        <topology evidence="2">Multi-pass membrane protein</topology>
    </subcellularLocation>
</comment>
<dbReference type="Gene3D" id="3.30.450.350">
    <property type="entry name" value="CHASE domain"/>
    <property type="match status" value="1"/>
</dbReference>
<dbReference type="PRINTS" id="PR00344">
    <property type="entry name" value="BCTRLSENSOR"/>
</dbReference>
<keyword evidence="14" id="KW-0843">Virulence</keyword>
<dbReference type="InterPro" id="IPR003661">
    <property type="entry name" value="HisK_dim/P_dom"/>
</dbReference>
<evidence type="ECO:0000256" key="8">
    <source>
        <dbReference type="ARBA" id="ARBA00022729"/>
    </source>
</evidence>
<feature type="domain" description="CHASE" evidence="25">
    <location>
        <begin position="148"/>
        <end position="250"/>
    </location>
</feature>